<evidence type="ECO:0000256" key="1">
    <source>
        <dbReference type="SAM" id="Phobius"/>
    </source>
</evidence>
<dbReference type="OrthoDB" id="6196761at2"/>
<keyword evidence="1" id="KW-1133">Transmembrane helix</keyword>
<dbReference type="STRING" id="1122209.SAMN02745752_02704"/>
<feature type="transmembrane region" description="Helical" evidence="1">
    <location>
        <begin position="18"/>
        <end position="35"/>
    </location>
</feature>
<dbReference type="InterPro" id="IPR021813">
    <property type="entry name" value="DUF3392"/>
</dbReference>
<organism evidence="2 3">
    <name type="scientific">Marinospirillum alkaliphilum DSM 21637</name>
    <dbReference type="NCBI Taxonomy" id="1122209"/>
    <lineage>
        <taxon>Bacteria</taxon>
        <taxon>Pseudomonadati</taxon>
        <taxon>Pseudomonadota</taxon>
        <taxon>Gammaproteobacteria</taxon>
        <taxon>Oceanospirillales</taxon>
        <taxon>Oceanospirillaceae</taxon>
        <taxon>Marinospirillum</taxon>
    </lineage>
</organism>
<keyword evidence="1" id="KW-0812">Transmembrane</keyword>
<gene>
    <name evidence="2" type="ORF">SAMN02745752_02704</name>
</gene>
<dbReference type="Proteomes" id="UP000182350">
    <property type="component" value="Unassembled WGS sequence"/>
</dbReference>
<dbReference type="RefSeq" id="WP_072327014.1">
    <property type="nucleotide sequence ID" value="NZ_FPJW01000011.1"/>
</dbReference>
<dbReference type="AlphaFoldDB" id="A0A1K1ZIL6"/>
<sequence>MDIINEILLRSGLWARSHMGNITLALIATLLVIYGDDINRFVKRQLKPYPRFVRLIGFVIMCAFGYGALTVLFTPVLAGWFSLVNVKWLAPLVVGIFLFVGWLAERKHQM</sequence>
<dbReference type="Pfam" id="PF11872">
    <property type="entry name" value="DUF3392"/>
    <property type="match status" value="1"/>
</dbReference>
<accession>A0A1K1ZIL6</accession>
<protein>
    <recommendedName>
        <fullName evidence="4">DUF3392 domain-containing protein</fullName>
    </recommendedName>
</protein>
<keyword evidence="3" id="KW-1185">Reference proteome</keyword>
<evidence type="ECO:0000313" key="2">
    <source>
        <dbReference type="EMBL" id="SFX73532.1"/>
    </source>
</evidence>
<name>A0A1K1ZIL6_9GAMM</name>
<dbReference type="EMBL" id="FPJW01000011">
    <property type="protein sequence ID" value="SFX73532.1"/>
    <property type="molecule type" value="Genomic_DNA"/>
</dbReference>
<evidence type="ECO:0008006" key="4">
    <source>
        <dbReference type="Google" id="ProtNLM"/>
    </source>
</evidence>
<feature type="transmembrane region" description="Helical" evidence="1">
    <location>
        <begin position="88"/>
        <end position="104"/>
    </location>
</feature>
<feature type="transmembrane region" description="Helical" evidence="1">
    <location>
        <begin position="55"/>
        <end position="82"/>
    </location>
</feature>
<reference evidence="2 3" key="1">
    <citation type="submission" date="2016-11" db="EMBL/GenBank/DDBJ databases">
        <authorList>
            <person name="Jaros S."/>
            <person name="Januszkiewicz K."/>
            <person name="Wedrychowicz H."/>
        </authorList>
    </citation>
    <scope>NUCLEOTIDE SEQUENCE [LARGE SCALE GENOMIC DNA]</scope>
    <source>
        <strain evidence="2 3">DSM 21637</strain>
    </source>
</reference>
<keyword evidence="1" id="KW-0472">Membrane</keyword>
<proteinExistence type="predicted"/>
<evidence type="ECO:0000313" key="3">
    <source>
        <dbReference type="Proteomes" id="UP000182350"/>
    </source>
</evidence>